<gene>
    <name evidence="2" type="ORF">EB796_007166</name>
</gene>
<reference evidence="2" key="1">
    <citation type="submission" date="2020-06" db="EMBL/GenBank/DDBJ databases">
        <title>Draft genome of Bugula neritina, a colonial animal packing powerful symbionts and potential medicines.</title>
        <authorList>
            <person name="Rayko M."/>
        </authorList>
    </citation>
    <scope>NUCLEOTIDE SEQUENCE [LARGE SCALE GENOMIC DNA]</scope>
    <source>
        <strain evidence="2">Kwan_BN1</strain>
    </source>
</reference>
<comment type="caution">
    <text evidence="2">The sequence shown here is derived from an EMBL/GenBank/DDBJ whole genome shotgun (WGS) entry which is preliminary data.</text>
</comment>
<evidence type="ECO:0000313" key="3">
    <source>
        <dbReference type="Proteomes" id="UP000593567"/>
    </source>
</evidence>
<sequence length="86" mass="9833">MLNRRLHNLVLVLCNILCLAIYSTHLMELLASTCNMYITFMPVVGCYSRDGATYQYTICVYSHSLISVASHPSTLYYYILVLFKLA</sequence>
<protein>
    <submittedName>
        <fullName evidence="2">Uncharacterized protein</fullName>
    </submittedName>
</protein>
<dbReference type="EMBL" id="VXIV02001053">
    <property type="protein sequence ID" value="KAF6034529.1"/>
    <property type="molecule type" value="Genomic_DNA"/>
</dbReference>
<accession>A0A7J7K7C7</accession>
<dbReference type="Proteomes" id="UP000593567">
    <property type="component" value="Unassembled WGS sequence"/>
</dbReference>
<feature type="signal peptide" evidence="1">
    <location>
        <begin position="1"/>
        <end position="20"/>
    </location>
</feature>
<name>A0A7J7K7C7_BUGNE</name>
<evidence type="ECO:0000256" key="1">
    <source>
        <dbReference type="SAM" id="SignalP"/>
    </source>
</evidence>
<feature type="chain" id="PRO_5029795796" evidence="1">
    <location>
        <begin position="21"/>
        <end position="86"/>
    </location>
</feature>
<dbReference type="AlphaFoldDB" id="A0A7J7K7C7"/>
<organism evidence="2 3">
    <name type="scientific">Bugula neritina</name>
    <name type="common">Brown bryozoan</name>
    <name type="synonym">Sertularia neritina</name>
    <dbReference type="NCBI Taxonomy" id="10212"/>
    <lineage>
        <taxon>Eukaryota</taxon>
        <taxon>Metazoa</taxon>
        <taxon>Spiralia</taxon>
        <taxon>Lophotrochozoa</taxon>
        <taxon>Bryozoa</taxon>
        <taxon>Gymnolaemata</taxon>
        <taxon>Cheilostomatida</taxon>
        <taxon>Flustrina</taxon>
        <taxon>Buguloidea</taxon>
        <taxon>Bugulidae</taxon>
        <taxon>Bugula</taxon>
    </lineage>
</organism>
<keyword evidence="1" id="KW-0732">Signal</keyword>
<keyword evidence="3" id="KW-1185">Reference proteome</keyword>
<evidence type="ECO:0000313" key="2">
    <source>
        <dbReference type="EMBL" id="KAF6034529.1"/>
    </source>
</evidence>
<proteinExistence type="predicted"/>